<protein>
    <submittedName>
        <fullName evidence="7">M20/M25/M40 family metallo-hydrolase</fullName>
    </submittedName>
</protein>
<dbReference type="Gene3D" id="3.40.630.10">
    <property type="entry name" value="Zn peptidases"/>
    <property type="match status" value="1"/>
</dbReference>
<dbReference type="NCBIfam" id="TIGR01883">
    <property type="entry name" value="PepT-like"/>
    <property type="match status" value="1"/>
</dbReference>
<dbReference type="RefSeq" id="WP_344948126.1">
    <property type="nucleotide sequence ID" value="NZ_BAABDC010000004.1"/>
</dbReference>
<dbReference type="Proteomes" id="UP001501468">
    <property type="component" value="Unassembled WGS sequence"/>
</dbReference>
<keyword evidence="8" id="KW-1185">Reference proteome</keyword>
<keyword evidence="3" id="KW-0378">Hydrolase</keyword>
<gene>
    <name evidence="7" type="ORF">GCM10022399_30100</name>
</gene>
<organism evidence="7 8">
    <name type="scientific">Terrabacter ginsenosidimutans</name>
    <dbReference type="NCBI Taxonomy" id="490575"/>
    <lineage>
        <taxon>Bacteria</taxon>
        <taxon>Bacillati</taxon>
        <taxon>Actinomycetota</taxon>
        <taxon>Actinomycetes</taxon>
        <taxon>Micrococcales</taxon>
        <taxon>Intrasporangiaceae</taxon>
        <taxon>Terrabacter</taxon>
    </lineage>
</organism>
<evidence type="ECO:0000256" key="4">
    <source>
        <dbReference type="ARBA" id="ARBA00022833"/>
    </source>
</evidence>
<dbReference type="PANTHER" id="PTHR42994">
    <property type="entry name" value="PEPTIDASE T"/>
    <property type="match status" value="1"/>
</dbReference>
<dbReference type="InterPro" id="IPR002933">
    <property type="entry name" value="Peptidase_M20"/>
</dbReference>
<dbReference type="Pfam" id="PF07687">
    <property type="entry name" value="M20_dimer"/>
    <property type="match status" value="1"/>
</dbReference>
<evidence type="ECO:0000313" key="7">
    <source>
        <dbReference type="EMBL" id="GAA3711296.1"/>
    </source>
</evidence>
<dbReference type="SUPFAM" id="SSF53187">
    <property type="entry name" value="Zn-dependent exopeptidases"/>
    <property type="match status" value="1"/>
</dbReference>
<dbReference type="InterPro" id="IPR010162">
    <property type="entry name" value="PepT-like"/>
</dbReference>
<evidence type="ECO:0000313" key="8">
    <source>
        <dbReference type="Proteomes" id="UP001501468"/>
    </source>
</evidence>
<dbReference type="InterPro" id="IPR008007">
    <property type="entry name" value="Peptidase_M42"/>
</dbReference>
<keyword evidence="2" id="KW-0479">Metal-binding</keyword>
<keyword evidence="4" id="KW-0862">Zinc</keyword>
<dbReference type="Gene3D" id="3.30.70.360">
    <property type="match status" value="1"/>
</dbReference>
<evidence type="ECO:0000256" key="3">
    <source>
        <dbReference type="ARBA" id="ARBA00022801"/>
    </source>
</evidence>
<dbReference type="SUPFAM" id="SSF55031">
    <property type="entry name" value="Bacterial exopeptidase dimerisation domain"/>
    <property type="match status" value="1"/>
</dbReference>
<dbReference type="PIRSF" id="PIRSF001123">
    <property type="entry name" value="PepA_GA"/>
    <property type="match status" value="1"/>
</dbReference>
<dbReference type="InterPro" id="IPR036264">
    <property type="entry name" value="Bact_exopeptidase_dim_dom"/>
</dbReference>
<comment type="caution">
    <text evidence="7">The sequence shown here is derived from an EMBL/GenBank/DDBJ whole genome shotgun (WGS) entry which is preliminary data.</text>
</comment>
<dbReference type="Pfam" id="PF01546">
    <property type="entry name" value="Peptidase_M20"/>
    <property type="match status" value="1"/>
</dbReference>
<evidence type="ECO:0000256" key="1">
    <source>
        <dbReference type="ARBA" id="ARBA00001947"/>
    </source>
</evidence>
<reference evidence="8" key="1">
    <citation type="journal article" date="2019" name="Int. J. Syst. Evol. Microbiol.">
        <title>The Global Catalogue of Microorganisms (GCM) 10K type strain sequencing project: providing services to taxonomists for standard genome sequencing and annotation.</title>
        <authorList>
            <consortium name="The Broad Institute Genomics Platform"/>
            <consortium name="The Broad Institute Genome Sequencing Center for Infectious Disease"/>
            <person name="Wu L."/>
            <person name="Ma J."/>
        </authorList>
    </citation>
    <scope>NUCLEOTIDE SEQUENCE [LARGE SCALE GENOMIC DNA]</scope>
    <source>
        <strain evidence="8">JCM 17125</strain>
    </source>
</reference>
<dbReference type="EMBL" id="BAABDC010000004">
    <property type="protein sequence ID" value="GAA3711296.1"/>
    <property type="molecule type" value="Genomic_DNA"/>
</dbReference>
<feature type="domain" description="Peptidase M20 dimerisation" evidence="6">
    <location>
        <begin position="185"/>
        <end position="279"/>
    </location>
</feature>
<dbReference type="InterPro" id="IPR011650">
    <property type="entry name" value="Peptidase_M20_dimer"/>
</dbReference>
<sequence length="382" mass="40481">MSPVPGSVLRPADAVDRDRLLATFLELLAVDSPTGHEEEIGAVLEARYAELGCTTTKDDIGNIVAVFPGTRPGTILVSTHMDTAGTDRGIVPVIGDDGVIRTDGTTILGADDKSGLAGCMEVMRLLRAHPEWSFPTIEFVSTVGEESGLVGSRHLDVSRLNATHGFVLDTAGVMGSVTYWSPTSVYLTITFHGRKAHAGVEPEKGISAVQVAAEAVAAMQLGRIDEETVANIGTIQGGEARNVIPDTVVLQGMARSHDQDKLDRQLSAMRQACEQAAEAHSAAVDFVQEEIYKTYRIAEDARPYREAASAIRSLGLEVSPRKSGGGTDGNYFNAKGIPCVALPTGMVDEHATSEHIAIDDLVVACQVLLAIVTQPAQGDEQP</sequence>
<name>A0ABP7DXA0_9MICO</name>
<accession>A0ABP7DXA0</accession>
<comment type="cofactor">
    <cofactor evidence="1">
        <name>Zn(2+)</name>
        <dbReference type="ChEBI" id="CHEBI:29105"/>
    </cofactor>
</comment>
<evidence type="ECO:0000256" key="2">
    <source>
        <dbReference type="ARBA" id="ARBA00022723"/>
    </source>
</evidence>
<evidence type="ECO:0000259" key="6">
    <source>
        <dbReference type="Pfam" id="PF07687"/>
    </source>
</evidence>
<dbReference type="PANTHER" id="PTHR42994:SF2">
    <property type="entry name" value="PEPTIDASE"/>
    <property type="match status" value="1"/>
</dbReference>
<proteinExistence type="inferred from homology"/>
<evidence type="ECO:0000256" key="5">
    <source>
        <dbReference type="PIRNR" id="PIRNR001123"/>
    </source>
</evidence>
<comment type="similarity">
    <text evidence="5">Belongs to the peptidase M42 family.</text>
</comment>